<reference evidence="2 3" key="1">
    <citation type="submission" date="2015-12" db="EMBL/GenBank/DDBJ databases">
        <title>Draft genome sequence of the thermoanaerobe Thermotalea metallivorans, an isolate from the runoff channel of the Great Artesian Basin, Australia.</title>
        <authorList>
            <person name="Patel B.K."/>
        </authorList>
    </citation>
    <scope>NUCLEOTIDE SEQUENCE [LARGE SCALE GENOMIC DNA]</scope>
    <source>
        <strain evidence="2 3">B2-1</strain>
    </source>
</reference>
<keyword evidence="3" id="KW-1185">Reference proteome</keyword>
<accession>A0A140L6Z7</accession>
<keyword evidence="1" id="KW-0472">Membrane</keyword>
<keyword evidence="1" id="KW-0812">Transmembrane</keyword>
<name>A0A140L6Z7_9FIRM</name>
<evidence type="ECO:0000313" key="2">
    <source>
        <dbReference type="EMBL" id="KXG76322.1"/>
    </source>
</evidence>
<proteinExistence type="predicted"/>
<comment type="caution">
    <text evidence="2">The sequence shown here is derived from an EMBL/GenBank/DDBJ whole genome shotgun (WGS) entry which is preliminary data.</text>
</comment>
<keyword evidence="1" id="KW-1133">Transmembrane helix</keyword>
<dbReference type="AlphaFoldDB" id="A0A140L6Z7"/>
<feature type="transmembrane region" description="Helical" evidence="1">
    <location>
        <begin position="6"/>
        <end position="23"/>
    </location>
</feature>
<dbReference type="Proteomes" id="UP000070456">
    <property type="component" value="Unassembled WGS sequence"/>
</dbReference>
<sequence length="118" mass="13853">MGRQIWMQWLLWVFFLYGILEFVKKFLYRYQWHREKVPRRITLVVKDGEGYIEGLLRIVHGHGFAVDVLDDHSQDATKEIVQRLSDELENIYLIEGNFQKVAGDLSDSALPAEMGVKK</sequence>
<organism evidence="2 3">
    <name type="scientific">Thermotalea metallivorans</name>
    <dbReference type="NCBI Taxonomy" id="520762"/>
    <lineage>
        <taxon>Bacteria</taxon>
        <taxon>Bacillati</taxon>
        <taxon>Bacillota</taxon>
        <taxon>Clostridia</taxon>
        <taxon>Peptostreptococcales</taxon>
        <taxon>Thermotaleaceae</taxon>
        <taxon>Thermotalea</taxon>
    </lineage>
</organism>
<dbReference type="OrthoDB" id="2990399at2"/>
<dbReference type="STRING" id="520762.AN619_12800"/>
<evidence type="ECO:0000256" key="1">
    <source>
        <dbReference type="SAM" id="Phobius"/>
    </source>
</evidence>
<evidence type="ECO:0008006" key="4">
    <source>
        <dbReference type="Google" id="ProtNLM"/>
    </source>
</evidence>
<gene>
    <name evidence="2" type="ORF">AN619_12800</name>
</gene>
<dbReference type="RefSeq" id="WP_157064932.1">
    <property type="nucleotide sequence ID" value="NZ_LOEE01000028.1"/>
</dbReference>
<protein>
    <recommendedName>
        <fullName evidence="4">Glycosyltransferase 2-like domain-containing protein</fullName>
    </recommendedName>
</protein>
<dbReference type="EMBL" id="LOEE01000028">
    <property type="protein sequence ID" value="KXG76322.1"/>
    <property type="molecule type" value="Genomic_DNA"/>
</dbReference>
<evidence type="ECO:0000313" key="3">
    <source>
        <dbReference type="Proteomes" id="UP000070456"/>
    </source>
</evidence>